<sequence>MNEEILLQNIILHENAYFFIKENSQYLTKRLIKTTFEEASQDKQGRFLLNIHKKPYVINEREIYYSIAIFKYIKKPSFIEESIVGWEETKLAYICLIDFENHIVIAKRNISKINDFLSLFEPLDYDVMTSIFSNENTSFEKLSMDNMNISDKAIRQKSLESNNLKDNVSTFGLQGYILNNVRVNNDDSKIALSLNASRINQLGPKNNFEGFLKWSDKVVESIKDCTLKISFLSSFATSVDYTKYKDVLNPTAILIILNKLYKEYEENKIKRCFIKVKINNEYIERDINLLSILKHFEKLIEIEFTNGGYHLKHELIKDLFLFKNNKSITLRSAKLAKVHVEYENDLSFPILSVLNWTKSYIITFDNPELIYCNRKLFKDSRLLGNLEGLLKIFIPYSELENVSSEKGSFRITSTLFDTNSVFGFVEEEFMANHDYFICDDLYKEWADHIGLSENTISFYHSKYKDSNFSASDFQDIIGQALKNLGNLSPGEDQWSLKENYWQRTYKNDGIVTQISRIRTGQDEEDVIEYFKKVKGYPNIKKQVFIVINFISKAALEDRLMKLQNAEYFVERNEVIQILWFVSSLISSCYEANTEVYICCRP</sequence>
<organism evidence="1 2">
    <name type="scientific">Chryseobacterium arachidis</name>
    <dbReference type="NCBI Taxonomy" id="1416778"/>
    <lineage>
        <taxon>Bacteria</taxon>
        <taxon>Pseudomonadati</taxon>
        <taxon>Bacteroidota</taxon>
        <taxon>Flavobacteriia</taxon>
        <taxon>Flavobacteriales</taxon>
        <taxon>Weeksellaceae</taxon>
        <taxon>Chryseobacterium group</taxon>
        <taxon>Chryseobacterium</taxon>
    </lineage>
</organism>
<proteinExistence type="predicted"/>
<protein>
    <recommendedName>
        <fullName evidence="3">Sporadically distributed protein, TIGR04141 family</fullName>
    </recommendedName>
</protein>
<dbReference type="RefSeq" id="WP_072963503.1">
    <property type="nucleotide sequence ID" value="NZ_FQUT01000018.1"/>
</dbReference>
<evidence type="ECO:0008006" key="3">
    <source>
        <dbReference type="Google" id="ProtNLM"/>
    </source>
</evidence>
<dbReference type="STRING" id="1416778.SAMN05443633_11852"/>
<evidence type="ECO:0000313" key="1">
    <source>
        <dbReference type="EMBL" id="SHG59821.1"/>
    </source>
</evidence>
<evidence type="ECO:0000313" key="2">
    <source>
        <dbReference type="Proteomes" id="UP000184518"/>
    </source>
</evidence>
<dbReference type="Proteomes" id="UP000184518">
    <property type="component" value="Unassembled WGS sequence"/>
</dbReference>
<dbReference type="OrthoDB" id="5194627at2"/>
<gene>
    <name evidence="1" type="ORF">SAMN05443633_11852</name>
</gene>
<dbReference type="EMBL" id="FQUT01000018">
    <property type="protein sequence ID" value="SHG59821.1"/>
    <property type="molecule type" value="Genomic_DNA"/>
</dbReference>
<accession>A0A1M5L4A0</accession>
<keyword evidence="2" id="KW-1185">Reference proteome</keyword>
<dbReference type="AlphaFoldDB" id="A0A1M5L4A0"/>
<name>A0A1M5L4A0_9FLAO</name>
<reference evidence="2" key="1">
    <citation type="submission" date="2016-11" db="EMBL/GenBank/DDBJ databases">
        <authorList>
            <person name="Varghese N."/>
            <person name="Submissions S."/>
        </authorList>
    </citation>
    <scope>NUCLEOTIDE SEQUENCE [LARGE SCALE GENOMIC DNA]</scope>
    <source>
        <strain evidence="2">DSM 27619</strain>
    </source>
</reference>